<name>A0A4R1EVC0_9GAMM</name>
<gene>
    <name evidence="1" type="ORF">EV695_2599</name>
</gene>
<dbReference type="AlphaFoldDB" id="A0A4R1EVC0"/>
<sequence length="295" mass="33674">MKYYKPDWYSIGGNVDANASFKEQNTFWLNECDKWLAQLASELTSKRAQELAPRTSESYSTVESQNFIILSAEDEKYTNHFLKFLEFSRTKILDNLKDVASDDGFAKHVLIITADQETYYDYLFMFYPEDSKVGLSGGVYLNDGYGHFVFPSQEISFTESVAAHELTHACLAHLPIPLWLNEGLAVSMEDVVLNRNHFQMNTAIIFKHQKYWNEDNIQAFWDGSSFGSTGVGQELSYHLGQLLVRNISEDYELFARFCNDAHFSDGGEKAFLEYFNISLGDLIEGLLGDGDWSPK</sequence>
<comment type="caution">
    <text evidence="1">The sequence shown here is derived from an EMBL/GenBank/DDBJ whole genome shotgun (WGS) entry which is preliminary data.</text>
</comment>
<evidence type="ECO:0000313" key="2">
    <source>
        <dbReference type="Proteomes" id="UP000294887"/>
    </source>
</evidence>
<dbReference type="EMBL" id="SMFQ01000004">
    <property type="protein sequence ID" value="TCJ84640.1"/>
    <property type="molecule type" value="Genomic_DNA"/>
</dbReference>
<dbReference type="OrthoDB" id="256673at2"/>
<organism evidence="1 2">
    <name type="scientific">Cocleimonas flava</name>
    <dbReference type="NCBI Taxonomy" id="634765"/>
    <lineage>
        <taxon>Bacteria</taxon>
        <taxon>Pseudomonadati</taxon>
        <taxon>Pseudomonadota</taxon>
        <taxon>Gammaproteobacteria</taxon>
        <taxon>Thiotrichales</taxon>
        <taxon>Thiotrichaceae</taxon>
        <taxon>Cocleimonas</taxon>
    </lineage>
</organism>
<evidence type="ECO:0008006" key="3">
    <source>
        <dbReference type="Google" id="ProtNLM"/>
    </source>
</evidence>
<dbReference type="RefSeq" id="WP_131906387.1">
    <property type="nucleotide sequence ID" value="NZ_BAAAFU010000006.1"/>
</dbReference>
<proteinExistence type="predicted"/>
<reference evidence="1 2" key="1">
    <citation type="submission" date="2019-03" db="EMBL/GenBank/DDBJ databases">
        <title>Genomic Encyclopedia of Type Strains, Phase IV (KMG-IV): sequencing the most valuable type-strain genomes for metagenomic binning, comparative biology and taxonomic classification.</title>
        <authorList>
            <person name="Goeker M."/>
        </authorList>
    </citation>
    <scope>NUCLEOTIDE SEQUENCE [LARGE SCALE GENOMIC DNA]</scope>
    <source>
        <strain evidence="1 2">DSM 24830</strain>
    </source>
</reference>
<accession>A0A4R1EVC0</accession>
<evidence type="ECO:0000313" key="1">
    <source>
        <dbReference type="EMBL" id="TCJ84640.1"/>
    </source>
</evidence>
<keyword evidence="2" id="KW-1185">Reference proteome</keyword>
<dbReference type="Proteomes" id="UP000294887">
    <property type="component" value="Unassembled WGS sequence"/>
</dbReference>
<protein>
    <recommendedName>
        <fullName evidence="3">Collagenase</fullName>
    </recommendedName>
</protein>